<accession>A0A372JKE6</accession>
<dbReference type="EMBL" id="QURH01000283">
    <property type="protein sequence ID" value="RFU40501.1"/>
    <property type="molecule type" value="Genomic_DNA"/>
</dbReference>
<proteinExistence type="predicted"/>
<protein>
    <submittedName>
        <fullName evidence="2">DUF397 domain-containing protein</fullName>
    </submittedName>
</protein>
<feature type="domain" description="DUF397" evidence="1">
    <location>
        <begin position="2"/>
        <end position="54"/>
    </location>
</feature>
<dbReference type="Pfam" id="PF04149">
    <property type="entry name" value="DUF397"/>
    <property type="match status" value="1"/>
</dbReference>
<organism evidence="2 3">
    <name type="scientific">Actinomadura logoneensis</name>
    <dbReference type="NCBI Taxonomy" id="2293572"/>
    <lineage>
        <taxon>Bacteria</taxon>
        <taxon>Bacillati</taxon>
        <taxon>Actinomycetota</taxon>
        <taxon>Actinomycetes</taxon>
        <taxon>Streptosporangiales</taxon>
        <taxon>Thermomonosporaceae</taxon>
        <taxon>Actinomadura</taxon>
    </lineage>
</organism>
<evidence type="ECO:0000259" key="1">
    <source>
        <dbReference type="Pfam" id="PF04149"/>
    </source>
</evidence>
<name>A0A372JKE6_9ACTN</name>
<dbReference type="InterPro" id="IPR007278">
    <property type="entry name" value="DUF397"/>
</dbReference>
<dbReference type="Proteomes" id="UP000261811">
    <property type="component" value="Unassembled WGS sequence"/>
</dbReference>
<keyword evidence="3" id="KW-1185">Reference proteome</keyword>
<sequence length="57" mass="6239">MTWRKSSYSGDDHGQCVEVAAIRRAVGVRDSKAADAGHLLLEPACFASLVEHLKRTK</sequence>
<comment type="caution">
    <text evidence="2">The sequence shown here is derived from an EMBL/GenBank/DDBJ whole genome shotgun (WGS) entry which is preliminary data.</text>
</comment>
<reference evidence="2 3" key="1">
    <citation type="submission" date="2018-08" db="EMBL/GenBank/DDBJ databases">
        <title>Actinomadura jelena sp. nov., a novel Actinomycete isolated from soil in Chad.</title>
        <authorList>
            <person name="Shi L."/>
        </authorList>
    </citation>
    <scope>NUCLEOTIDE SEQUENCE [LARGE SCALE GENOMIC DNA]</scope>
    <source>
        <strain evidence="2 3">NEAU-G17</strain>
    </source>
</reference>
<dbReference type="OrthoDB" id="3482566at2"/>
<evidence type="ECO:0000313" key="2">
    <source>
        <dbReference type="EMBL" id="RFU40501.1"/>
    </source>
</evidence>
<evidence type="ECO:0000313" key="3">
    <source>
        <dbReference type="Proteomes" id="UP000261811"/>
    </source>
</evidence>
<dbReference type="AlphaFoldDB" id="A0A372JKE6"/>
<gene>
    <name evidence="2" type="ORF">DZF91_16870</name>
</gene>